<evidence type="ECO:0000313" key="4">
    <source>
        <dbReference type="Proteomes" id="UP000703661"/>
    </source>
</evidence>
<name>A0A9P6N1D1_9FUNG</name>
<dbReference type="GO" id="GO:0034088">
    <property type="term" value="P:maintenance of mitotic sister chromatid cohesion"/>
    <property type="evidence" value="ECO:0007669"/>
    <property type="project" value="TreeGrafter"/>
</dbReference>
<dbReference type="PANTHER" id="PTHR13395:SF6">
    <property type="entry name" value="SISTER CHROMATID COHESION PROTEIN DCC1"/>
    <property type="match status" value="1"/>
</dbReference>
<keyword evidence="2" id="KW-0235">DNA replication</keyword>
<organism evidence="3 4">
    <name type="scientific">Entomortierella chlamydospora</name>
    <dbReference type="NCBI Taxonomy" id="101097"/>
    <lineage>
        <taxon>Eukaryota</taxon>
        <taxon>Fungi</taxon>
        <taxon>Fungi incertae sedis</taxon>
        <taxon>Mucoromycota</taxon>
        <taxon>Mortierellomycotina</taxon>
        <taxon>Mortierellomycetes</taxon>
        <taxon>Mortierellales</taxon>
        <taxon>Mortierellaceae</taxon>
        <taxon>Entomortierella</taxon>
    </lineage>
</organism>
<dbReference type="AlphaFoldDB" id="A0A9P6N1D1"/>
<dbReference type="Pfam" id="PF09724">
    <property type="entry name" value="Dcc1"/>
    <property type="match status" value="2"/>
</dbReference>
<evidence type="ECO:0008006" key="5">
    <source>
        <dbReference type="Google" id="ProtNLM"/>
    </source>
</evidence>
<dbReference type="EMBL" id="JAAAID010000152">
    <property type="protein sequence ID" value="KAG0021570.1"/>
    <property type="molecule type" value="Genomic_DNA"/>
</dbReference>
<proteinExistence type="inferred from homology"/>
<sequence length="371" mass="41754">MANPSTQAPSNATTTNIVFGRDFVQSSYTLLEVPKGLENYINNNEGDQLVSFQVRGLENDTAVLCTSSQTFSLQRAHTSNMLIPIAPIIRQSLPNHGSDADMDMDMNIDSDVNPYQGQYPELDGSDYESQAVLDILDSVLDLIPISPRLDRLAELLGQCPFEGWALESQLKILLTLNVLEMTADAIDGTILCNMIEEGASNKESGIEPWMIEHCLKSFSEAEQADKPGHFRLSDKKVCTFMGVHLLSSFERGSRWRLEDFLKKWEESLNGHFPVDLAYLAGECIVEEERGLERSQIITYIRYFSKSNLPNDPAMRFTALFEIKSKWDGQEIRPFLRDLVLDEKKLDILLLKHARSVKQPGGGVIYSSRVIK</sequence>
<reference evidence="3" key="1">
    <citation type="journal article" date="2020" name="Fungal Divers.">
        <title>Resolving the Mortierellaceae phylogeny through synthesis of multi-gene phylogenetics and phylogenomics.</title>
        <authorList>
            <person name="Vandepol N."/>
            <person name="Liber J."/>
            <person name="Desiro A."/>
            <person name="Na H."/>
            <person name="Kennedy M."/>
            <person name="Barry K."/>
            <person name="Grigoriev I.V."/>
            <person name="Miller A.N."/>
            <person name="O'Donnell K."/>
            <person name="Stajich J.E."/>
            <person name="Bonito G."/>
        </authorList>
    </citation>
    <scope>NUCLEOTIDE SEQUENCE</scope>
    <source>
        <strain evidence="3">NRRL 2769</strain>
    </source>
</reference>
<evidence type="ECO:0000256" key="2">
    <source>
        <dbReference type="ARBA" id="ARBA00022705"/>
    </source>
</evidence>
<dbReference type="GO" id="GO:0000775">
    <property type="term" value="C:chromosome, centromeric region"/>
    <property type="evidence" value="ECO:0007669"/>
    <property type="project" value="TreeGrafter"/>
</dbReference>
<comment type="caution">
    <text evidence="3">The sequence shown here is derived from an EMBL/GenBank/DDBJ whole genome shotgun (WGS) entry which is preliminary data.</text>
</comment>
<evidence type="ECO:0000256" key="1">
    <source>
        <dbReference type="ARBA" id="ARBA00007017"/>
    </source>
</evidence>
<dbReference type="InterPro" id="IPR019128">
    <property type="entry name" value="Dcc1"/>
</dbReference>
<evidence type="ECO:0000313" key="3">
    <source>
        <dbReference type="EMBL" id="KAG0021570.1"/>
    </source>
</evidence>
<dbReference type="Proteomes" id="UP000703661">
    <property type="component" value="Unassembled WGS sequence"/>
</dbReference>
<accession>A0A9P6N1D1</accession>
<dbReference type="GO" id="GO:0006260">
    <property type="term" value="P:DNA replication"/>
    <property type="evidence" value="ECO:0007669"/>
    <property type="project" value="UniProtKB-KW"/>
</dbReference>
<gene>
    <name evidence="3" type="ORF">BGZ80_002145</name>
</gene>
<comment type="similarity">
    <text evidence="1">Belongs to the DCC1 family.</text>
</comment>
<dbReference type="PANTHER" id="PTHR13395">
    <property type="entry name" value="SISTER CHROMATID COHESION PROTEIN DCC1-RELATED"/>
    <property type="match status" value="1"/>
</dbReference>
<protein>
    <recommendedName>
        <fullName evidence="5">Sister chromatid cohesion protein dcc1</fullName>
    </recommendedName>
</protein>
<keyword evidence="4" id="KW-1185">Reference proteome</keyword>
<dbReference type="GO" id="GO:0031390">
    <property type="term" value="C:Ctf18 RFC-like complex"/>
    <property type="evidence" value="ECO:0007669"/>
    <property type="project" value="InterPro"/>
</dbReference>
<dbReference type="GO" id="GO:0000785">
    <property type="term" value="C:chromatin"/>
    <property type="evidence" value="ECO:0007669"/>
    <property type="project" value="TreeGrafter"/>
</dbReference>